<name>A0A0F3GIQ1_9BACT</name>
<proteinExistence type="predicted"/>
<protein>
    <submittedName>
        <fullName evidence="1">Uncharacterized protein</fullName>
    </submittedName>
</protein>
<gene>
    <name evidence="1" type="ORF">MBAV_006007</name>
</gene>
<reference evidence="1 2" key="1">
    <citation type="submission" date="2015-02" db="EMBL/GenBank/DDBJ databases">
        <title>Single-cell genomics of uncultivated deep-branching MTB reveals a conserved set of magnetosome genes.</title>
        <authorList>
            <person name="Kolinko S."/>
            <person name="Richter M."/>
            <person name="Glockner F.O."/>
            <person name="Brachmann A."/>
            <person name="Schuler D."/>
        </authorList>
    </citation>
    <scope>NUCLEOTIDE SEQUENCE [LARGE SCALE GENOMIC DNA]</scope>
    <source>
        <strain evidence="1">TM-1</strain>
    </source>
</reference>
<dbReference type="Proteomes" id="UP000033423">
    <property type="component" value="Unassembled WGS sequence"/>
</dbReference>
<sequence>MGLEVNIGNRTMVTDCIIGPPLCEPLLGQIALEELDLIIDAQRKTLGPRPESPNLPLLNLR</sequence>
<keyword evidence="2" id="KW-1185">Reference proteome</keyword>
<organism evidence="1 2">
    <name type="scientific">Candidatus Magnetobacterium bavaricum</name>
    <dbReference type="NCBI Taxonomy" id="29290"/>
    <lineage>
        <taxon>Bacteria</taxon>
        <taxon>Pseudomonadati</taxon>
        <taxon>Nitrospirota</taxon>
        <taxon>Thermodesulfovibrionia</taxon>
        <taxon>Thermodesulfovibrionales</taxon>
        <taxon>Candidatus Magnetobacteriaceae</taxon>
        <taxon>Candidatus Magnetobacterium</taxon>
    </lineage>
</organism>
<accession>A0A0F3GIQ1</accession>
<evidence type="ECO:0000313" key="1">
    <source>
        <dbReference type="EMBL" id="KJU81800.1"/>
    </source>
</evidence>
<dbReference type="EMBL" id="LACI01002555">
    <property type="protein sequence ID" value="KJU81800.1"/>
    <property type="molecule type" value="Genomic_DNA"/>
</dbReference>
<evidence type="ECO:0000313" key="2">
    <source>
        <dbReference type="Proteomes" id="UP000033423"/>
    </source>
</evidence>
<dbReference type="AlphaFoldDB" id="A0A0F3GIQ1"/>
<comment type="caution">
    <text evidence="1">The sequence shown here is derived from an EMBL/GenBank/DDBJ whole genome shotgun (WGS) entry which is preliminary data.</text>
</comment>